<evidence type="ECO:0000313" key="1">
    <source>
        <dbReference type="EMBL" id="PWA81528.1"/>
    </source>
</evidence>
<accession>A0A2U1P702</accession>
<protein>
    <submittedName>
        <fullName evidence="1">Uncharacterized protein</fullName>
    </submittedName>
</protein>
<proteinExistence type="predicted"/>
<keyword evidence="2" id="KW-1185">Reference proteome</keyword>
<dbReference type="AlphaFoldDB" id="A0A2U1P702"/>
<organism evidence="1 2">
    <name type="scientific">Artemisia annua</name>
    <name type="common">Sweet wormwood</name>
    <dbReference type="NCBI Taxonomy" id="35608"/>
    <lineage>
        <taxon>Eukaryota</taxon>
        <taxon>Viridiplantae</taxon>
        <taxon>Streptophyta</taxon>
        <taxon>Embryophyta</taxon>
        <taxon>Tracheophyta</taxon>
        <taxon>Spermatophyta</taxon>
        <taxon>Magnoliopsida</taxon>
        <taxon>eudicotyledons</taxon>
        <taxon>Gunneridae</taxon>
        <taxon>Pentapetalae</taxon>
        <taxon>asterids</taxon>
        <taxon>campanulids</taxon>
        <taxon>Asterales</taxon>
        <taxon>Asteraceae</taxon>
        <taxon>Asteroideae</taxon>
        <taxon>Anthemideae</taxon>
        <taxon>Artemisiinae</taxon>
        <taxon>Artemisia</taxon>
    </lineage>
</organism>
<dbReference type="OrthoDB" id="1879264at2759"/>
<sequence>MSKEGEVNNTSTRPVPSVNVEELSDRFRRLKGINPRVNTPRQAVRVSKNPNVDSTFVGTKPDLVKPISLGITQPNSSNASTATISFGELSSASMMNPNSVTLNVDVATGSSNDVTKQVEPIPLASPPSKAVRGVRNPNFGFEYDGQLVNDGDGSNLLEGDGVHVAQRAGKLSLSPTNDTNTQVPSPNSQSILADGYDNVNEATSSGVLDVGCSNQEKPVSFDASANKVTPVLESKMLCNQCSSCDHKTKTCPPSYAYPHMTAFDDTLISGALQSDFVNASDRGVYSVPNVVGGESAQYNAYFGWESTSGSVSGYHRFSNYMDKCSGGNSYLTVNNHGKVSLGSLTSLESLANADWKSINPPKHLNHREFRFWVSRGTGKCLTVFGGNSKKRTVGVADCKFDGANKGQLFAFRFHYHNSFCCCGRHND</sequence>
<name>A0A2U1P702_ARTAN</name>
<gene>
    <name evidence="1" type="ORF">CTI12_AA183350</name>
</gene>
<dbReference type="EMBL" id="PKPP01001578">
    <property type="protein sequence ID" value="PWA81528.1"/>
    <property type="molecule type" value="Genomic_DNA"/>
</dbReference>
<comment type="caution">
    <text evidence="1">The sequence shown here is derived from an EMBL/GenBank/DDBJ whole genome shotgun (WGS) entry which is preliminary data.</text>
</comment>
<dbReference type="Proteomes" id="UP000245207">
    <property type="component" value="Unassembled WGS sequence"/>
</dbReference>
<evidence type="ECO:0000313" key="2">
    <source>
        <dbReference type="Proteomes" id="UP000245207"/>
    </source>
</evidence>
<reference evidence="1 2" key="1">
    <citation type="journal article" date="2018" name="Mol. Plant">
        <title>The genome of Artemisia annua provides insight into the evolution of Asteraceae family and artemisinin biosynthesis.</title>
        <authorList>
            <person name="Shen Q."/>
            <person name="Zhang L."/>
            <person name="Liao Z."/>
            <person name="Wang S."/>
            <person name="Yan T."/>
            <person name="Shi P."/>
            <person name="Liu M."/>
            <person name="Fu X."/>
            <person name="Pan Q."/>
            <person name="Wang Y."/>
            <person name="Lv Z."/>
            <person name="Lu X."/>
            <person name="Zhang F."/>
            <person name="Jiang W."/>
            <person name="Ma Y."/>
            <person name="Chen M."/>
            <person name="Hao X."/>
            <person name="Li L."/>
            <person name="Tang Y."/>
            <person name="Lv G."/>
            <person name="Zhou Y."/>
            <person name="Sun X."/>
            <person name="Brodelius P.E."/>
            <person name="Rose J.K.C."/>
            <person name="Tang K."/>
        </authorList>
    </citation>
    <scope>NUCLEOTIDE SEQUENCE [LARGE SCALE GENOMIC DNA]</scope>
    <source>
        <strain evidence="2">cv. Huhao1</strain>
        <tissue evidence="1">Leaf</tissue>
    </source>
</reference>